<dbReference type="GO" id="GO:0006355">
    <property type="term" value="P:regulation of DNA-templated transcription"/>
    <property type="evidence" value="ECO:0007669"/>
    <property type="project" value="InterPro"/>
</dbReference>
<dbReference type="Pfam" id="PF03704">
    <property type="entry name" value="BTAD"/>
    <property type="match status" value="1"/>
</dbReference>
<protein>
    <submittedName>
        <fullName evidence="2">Transcriptional activator domain-containing protein</fullName>
    </submittedName>
</protein>
<dbReference type="EMBL" id="FXUF01000016">
    <property type="protein sequence ID" value="SMP67985.1"/>
    <property type="molecule type" value="Genomic_DNA"/>
</dbReference>
<dbReference type="InterPro" id="IPR051677">
    <property type="entry name" value="AfsR-DnrI-RedD_regulator"/>
</dbReference>
<dbReference type="PANTHER" id="PTHR35807:SF2">
    <property type="entry name" value="TRANSCRIPTIONAL ACTIVATOR DOMAIN"/>
    <property type="match status" value="1"/>
</dbReference>
<dbReference type="Gene3D" id="1.25.40.10">
    <property type="entry name" value="Tetratricopeptide repeat domain"/>
    <property type="match status" value="1"/>
</dbReference>
<feature type="domain" description="Bacterial transcriptional activator" evidence="1">
    <location>
        <begin position="118"/>
        <end position="262"/>
    </location>
</feature>
<dbReference type="InterPro" id="IPR016032">
    <property type="entry name" value="Sig_transdc_resp-reg_C-effctor"/>
</dbReference>
<dbReference type="Proteomes" id="UP001158066">
    <property type="component" value="Unassembled WGS sequence"/>
</dbReference>
<dbReference type="InterPro" id="IPR005158">
    <property type="entry name" value="BTAD"/>
</dbReference>
<keyword evidence="3" id="KW-1185">Reference proteome</keyword>
<dbReference type="SUPFAM" id="SSF48452">
    <property type="entry name" value="TPR-like"/>
    <property type="match status" value="1"/>
</dbReference>
<dbReference type="GO" id="GO:0003677">
    <property type="term" value="F:DNA binding"/>
    <property type="evidence" value="ECO:0007669"/>
    <property type="project" value="InterPro"/>
</dbReference>
<dbReference type="InterPro" id="IPR036388">
    <property type="entry name" value="WH-like_DNA-bd_sf"/>
</dbReference>
<evidence type="ECO:0000313" key="3">
    <source>
        <dbReference type="Proteomes" id="UP001158066"/>
    </source>
</evidence>
<dbReference type="RefSeq" id="WP_283410449.1">
    <property type="nucleotide sequence ID" value="NZ_FXUF01000016.1"/>
</dbReference>
<evidence type="ECO:0000313" key="2">
    <source>
        <dbReference type="EMBL" id="SMP67985.1"/>
    </source>
</evidence>
<reference evidence="2" key="1">
    <citation type="submission" date="2017-05" db="EMBL/GenBank/DDBJ databases">
        <authorList>
            <person name="Varghese N."/>
            <person name="Submissions S."/>
        </authorList>
    </citation>
    <scope>NUCLEOTIDE SEQUENCE</scope>
    <source>
        <strain evidence="2">Su22</strain>
    </source>
</reference>
<dbReference type="InterPro" id="IPR011990">
    <property type="entry name" value="TPR-like_helical_dom_sf"/>
</dbReference>
<organism evidence="2 3">
    <name type="scientific">Anoxynatronum buryatiense</name>
    <dbReference type="NCBI Taxonomy" id="489973"/>
    <lineage>
        <taxon>Bacteria</taxon>
        <taxon>Bacillati</taxon>
        <taxon>Bacillota</taxon>
        <taxon>Clostridia</taxon>
        <taxon>Eubacteriales</taxon>
        <taxon>Clostridiaceae</taxon>
        <taxon>Anoxynatronum</taxon>
    </lineage>
</organism>
<proteinExistence type="predicted"/>
<accession>A0AA45WY91</accession>
<name>A0AA45WY91_9CLOT</name>
<sequence>MVHQENRLTSRSDSVLIIRTLGRFSVQKNGCTLTAESRSSKKIWTLFKYLLTFRNKSLLPETIADHLWPDQNYSNPRNLLRTQSHRLRKMLGEHNDSSGPIAYQNGCYFWNETPSCLIDILQFESLSKEARSISNTAPREAVECFREALDYYLGDYLPECAEEEWVIPPRIHYRRLFIENVLSLCHLLTQYQQYTQVLETAEKAISLEPCEESFHLVLLNTLLRLNHRREALAHYQYVTTYLYRELGVSPSNALKQIYRQLHNSDSSFEIPIAIDSSDNLHHPSDQAYLCAPDVFRSLAEIEARRNQRDNRPFYICFFSLAYDDSTRHDRLDLPHRGHERLQLFLMSNLRQGDVLTRWSEASYAVLFNCLAETGLPQVIERLLLRYNDAPLIPRSRLSASITESLDALPR</sequence>
<dbReference type="PANTHER" id="PTHR35807">
    <property type="entry name" value="TRANSCRIPTIONAL REGULATOR REDD-RELATED"/>
    <property type="match status" value="1"/>
</dbReference>
<gene>
    <name evidence="2" type="ORF">SAMN06296020_11631</name>
</gene>
<comment type="caution">
    <text evidence="2">The sequence shown here is derived from an EMBL/GenBank/DDBJ whole genome shotgun (WGS) entry which is preliminary data.</text>
</comment>
<dbReference type="Gene3D" id="1.10.10.10">
    <property type="entry name" value="Winged helix-like DNA-binding domain superfamily/Winged helix DNA-binding domain"/>
    <property type="match status" value="1"/>
</dbReference>
<evidence type="ECO:0000259" key="1">
    <source>
        <dbReference type="SMART" id="SM01043"/>
    </source>
</evidence>
<dbReference type="AlphaFoldDB" id="A0AA45WY91"/>
<dbReference type="SUPFAM" id="SSF46894">
    <property type="entry name" value="C-terminal effector domain of the bipartite response regulators"/>
    <property type="match status" value="1"/>
</dbReference>
<dbReference type="SMART" id="SM01043">
    <property type="entry name" value="BTAD"/>
    <property type="match status" value="1"/>
</dbReference>